<dbReference type="EMBL" id="JAEDAE010000002">
    <property type="protein sequence ID" value="MBH8557690.1"/>
    <property type="molecule type" value="Genomic_DNA"/>
</dbReference>
<dbReference type="Gene3D" id="2.60.40.1120">
    <property type="entry name" value="Carboxypeptidase-like, regulatory domain"/>
    <property type="match status" value="1"/>
</dbReference>
<dbReference type="InterPro" id="IPR008969">
    <property type="entry name" value="CarboxyPept-like_regulatory"/>
</dbReference>
<dbReference type="Proteomes" id="UP000625631">
    <property type="component" value="Unassembled WGS sequence"/>
</dbReference>
<proteinExistence type="predicted"/>
<evidence type="ECO:0000256" key="1">
    <source>
        <dbReference type="SAM" id="SignalP"/>
    </source>
</evidence>
<evidence type="ECO:0000313" key="3">
    <source>
        <dbReference type="Proteomes" id="UP000625631"/>
    </source>
</evidence>
<feature type="chain" id="PRO_5046265962" evidence="1">
    <location>
        <begin position="19"/>
        <end position="305"/>
    </location>
</feature>
<accession>A0ABS0Q4U3</accession>
<gene>
    <name evidence="2" type="ORF">I7X13_06500</name>
</gene>
<comment type="caution">
    <text evidence="2">The sequence shown here is derived from an EMBL/GenBank/DDBJ whole genome shotgun (WGS) entry which is preliminary data.</text>
</comment>
<dbReference type="RefSeq" id="WP_198074834.1">
    <property type="nucleotide sequence ID" value="NZ_JAEDAE010000002.1"/>
</dbReference>
<keyword evidence="1" id="KW-0732">Signal</keyword>
<organism evidence="2 3">
    <name type="scientific">Hymenobacter negativus</name>
    <dbReference type="NCBI Taxonomy" id="2795026"/>
    <lineage>
        <taxon>Bacteria</taxon>
        <taxon>Pseudomonadati</taxon>
        <taxon>Bacteroidota</taxon>
        <taxon>Cytophagia</taxon>
        <taxon>Cytophagales</taxon>
        <taxon>Hymenobacteraceae</taxon>
        <taxon>Hymenobacter</taxon>
    </lineage>
</organism>
<sequence>MRLLLLLCSCLWSSLAFSQTTISGRVLDAKSGDGLPGVTVLQTATTNGTSSDARGYFSFTVPAQSDSVALTVSSIGYATRRFRVAAGNAPVTVRLAVDLKPAPVCYFAPAWLQLSLLSGVRYAPVGARVLLDGSAYARVPLTATASYQTDFARNHALHLGLGLPSIRRFRAPSLTENLDYQQLRAPAANTAFDSYTADLGVYIGYLGGVRLPTFVLGTGYARWRQTDADISSASTGYGYTLGLRFSAFPAPFNVYASAKATHWPTYWQWQGSLSHGLPRNFQAGVALNKVRNYTELSLLFTRYFY</sequence>
<name>A0ABS0Q4U3_9BACT</name>
<keyword evidence="3" id="KW-1185">Reference proteome</keyword>
<feature type="signal peptide" evidence="1">
    <location>
        <begin position="1"/>
        <end position="18"/>
    </location>
</feature>
<dbReference type="Pfam" id="PF13715">
    <property type="entry name" value="CarbopepD_reg_2"/>
    <property type="match status" value="1"/>
</dbReference>
<evidence type="ECO:0000313" key="2">
    <source>
        <dbReference type="EMBL" id="MBH8557690.1"/>
    </source>
</evidence>
<dbReference type="SUPFAM" id="SSF49464">
    <property type="entry name" value="Carboxypeptidase regulatory domain-like"/>
    <property type="match status" value="1"/>
</dbReference>
<reference evidence="2 3" key="1">
    <citation type="submission" date="2020-12" db="EMBL/GenBank/DDBJ databases">
        <title>Hymenobacter sp.</title>
        <authorList>
            <person name="Kim M.K."/>
        </authorList>
    </citation>
    <scope>NUCLEOTIDE SEQUENCE [LARGE SCALE GENOMIC DNA]</scope>
    <source>
        <strain evidence="2 3">BT442</strain>
    </source>
</reference>
<protein>
    <submittedName>
        <fullName evidence="2">Carboxypeptidase-like regulatory domain-containing protein</fullName>
    </submittedName>
</protein>